<protein>
    <submittedName>
        <fullName evidence="2">Methyltransferase type 11</fullName>
    </submittedName>
</protein>
<evidence type="ECO:0000313" key="2">
    <source>
        <dbReference type="EMBL" id="BAL59425.1"/>
    </source>
</evidence>
<dbReference type="Pfam" id="PF13649">
    <property type="entry name" value="Methyltransf_25"/>
    <property type="match status" value="1"/>
</dbReference>
<keyword evidence="2" id="KW-0489">Methyltransferase</keyword>
<reference evidence="2" key="2">
    <citation type="journal article" date="2012" name="PLoS ONE">
        <title>A Deeply Branching Thermophilic Bacterium with an Ancient Acetyl-CoA Pathway Dominates a Subsurface Ecosystem.</title>
        <authorList>
            <person name="Takami H."/>
            <person name="Noguchi H."/>
            <person name="Takaki Y."/>
            <person name="Uchiyama I."/>
            <person name="Toyoda A."/>
            <person name="Nishi S."/>
            <person name="Chee G.-J."/>
            <person name="Arai W."/>
            <person name="Nunoura T."/>
            <person name="Itoh T."/>
            <person name="Hattori M."/>
            <person name="Takai K."/>
        </authorList>
    </citation>
    <scope>NUCLEOTIDE SEQUENCE</scope>
</reference>
<dbReference type="InterPro" id="IPR029063">
    <property type="entry name" value="SAM-dependent_MTases_sf"/>
</dbReference>
<gene>
    <name evidence="2" type="ORF">HGMM_OP4C061</name>
</gene>
<evidence type="ECO:0000259" key="1">
    <source>
        <dbReference type="Pfam" id="PF13649"/>
    </source>
</evidence>
<dbReference type="EMBL" id="AP011803">
    <property type="protein sequence ID" value="BAL59425.1"/>
    <property type="molecule type" value="Genomic_DNA"/>
</dbReference>
<name>H5SUZ6_ACEAU</name>
<sequence>MEMQRFEKWVVNGPLWSGLLRVYYLPRLFRLVDTPLVGASGLELGCGQGITTEEILKRFPRLHLTALDYDPDQVARAQERVTHFSDRISIHQGDATALSFPDDHWDVIFACNLFHHMREYRRALAEAARVLKPTGRLYVMDFDRRFFNPILRKLFPPEVLFTREEFIQDVHKAGLHVERSVGGPWVFFVRASKQ</sequence>
<proteinExistence type="predicted"/>
<organism evidence="2">
    <name type="scientific">Acetithermum autotrophicum</name>
    <dbReference type="NCBI Taxonomy" id="1446466"/>
    <lineage>
        <taxon>Bacteria</taxon>
        <taxon>Candidatus Bipolaricaulota</taxon>
        <taxon>Candidatus Acetithermum</taxon>
    </lineage>
</organism>
<dbReference type="PANTHER" id="PTHR43591">
    <property type="entry name" value="METHYLTRANSFERASE"/>
    <property type="match status" value="1"/>
</dbReference>
<reference evidence="2" key="1">
    <citation type="journal article" date="2005" name="Environ. Microbiol.">
        <title>Genetic and functional properties of uncultivated thermophilic crenarchaeotes from a subsurface gold mine as revealed by analysis of genome fragments.</title>
        <authorList>
            <person name="Nunoura T."/>
            <person name="Hirayama H."/>
            <person name="Takami H."/>
            <person name="Oida H."/>
            <person name="Nishi S."/>
            <person name="Shimamura S."/>
            <person name="Suzuki Y."/>
            <person name="Inagaki F."/>
            <person name="Takai K."/>
            <person name="Nealson K.H."/>
            <person name="Horikoshi K."/>
        </authorList>
    </citation>
    <scope>NUCLEOTIDE SEQUENCE</scope>
</reference>
<dbReference type="CDD" id="cd02440">
    <property type="entry name" value="AdoMet_MTases"/>
    <property type="match status" value="1"/>
</dbReference>
<dbReference type="GO" id="GO:0008168">
    <property type="term" value="F:methyltransferase activity"/>
    <property type="evidence" value="ECO:0007669"/>
    <property type="project" value="UniProtKB-KW"/>
</dbReference>
<dbReference type="AlphaFoldDB" id="H5SUZ6"/>
<dbReference type="Gene3D" id="3.40.50.150">
    <property type="entry name" value="Vaccinia Virus protein VP39"/>
    <property type="match status" value="1"/>
</dbReference>
<dbReference type="GO" id="GO:0032259">
    <property type="term" value="P:methylation"/>
    <property type="evidence" value="ECO:0007669"/>
    <property type="project" value="UniProtKB-KW"/>
</dbReference>
<keyword evidence="2" id="KW-0808">Transferase</keyword>
<feature type="domain" description="Methyltransferase" evidence="1">
    <location>
        <begin position="42"/>
        <end position="135"/>
    </location>
</feature>
<dbReference type="SUPFAM" id="SSF53335">
    <property type="entry name" value="S-adenosyl-L-methionine-dependent methyltransferases"/>
    <property type="match status" value="1"/>
</dbReference>
<accession>H5SUZ6</accession>
<dbReference type="InterPro" id="IPR041698">
    <property type="entry name" value="Methyltransf_25"/>
</dbReference>